<keyword evidence="1" id="KW-0812">Transmembrane</keyword>
<name>Q847P0_ASTYP</name>
<protein>
    <submittedName>
        <fullName evidence="2">Yjcl protein</fullName>
    </submittedName>
</protein>
<dbReference type="AlphaFoldDB" id="Q847P0"/>
<keyword evidence="1" id="KW-1133">Transmembrane helix</keyword>
<feature type="non-terminal residue" evidence="2">
    <location>
        <position position="74"/>
    </location>
</feature>
<organism evidence="2">
    <name type="scientific">Aster yellows phytoplasma</name>
    <dbReference type="NCBI Taxonomy" id="35779"/>
    <lineage>
        <taxon>Bacteria</taxon>
        <taxon>Bacillati</taxon>
        <taxon>Mycoplasmatota</taxon>
        <taxon>Mollicutes</taxon>
        <taxon>Acholeplasmatales</taxon>
        <taxon>Acholeplasmataceae</taxon>
        <taxon>Candidatus Phytoplasma</taxon>
        <taxon>16SrI (Aster yellows group)</taxon>
    </lineage>
</organism>
<proteinExistence type="predicted"/>
<dbReference type="EMBL" id="AY191301">
    <property type="protein sequence ID" value="AAO61996.1"/>
    <property type="molecule type" value="Genomic_DNA"/>
</dbReference>
<keyword evidence="1" id="KW-0472">Membrane</keyword>
<evidence type="ECO:0000313" key="2">
    <source>
        <dbReference type="EMBL" id="AAO61996.1"/>
    </source>
</evidence>
<accession>Q847P0</accession>
<feature type="transmembrane region" description="Helical" evidence="1">
    <location>
        <begin position="20"/>
        <end position="48"/>
    </location>
</feature>
<sequence length="74" mass="8679">MLEFRLVKGPRPLYDSRFMLIRLMSWTVLTLSATGSEFICGLMFAAAFLKLRNHGLSLFLFIRLFLNKYFQRGI</sequence>
<reference evidence="2" key="1">
    <citation type="journal article" date="2003" name="J. Bacteriol.">
        <title>Identification and characterization of phytoplasmal genes, employing a novel method of isolating phytoplasmal genomic DNA.</title>
        <authorList>
            <person name="Melamed S."/>
            <person name="Tanne E."/>
            <person name="Ben-Haim R."/>
            <person name="Edelbaum O."/>
            <person name="Yogev D."/>
            <person name="Sela I."/>
        </authorList>
    </citation>
    <scope>NUCLEOTIDE SEQUENCE</scope>
</reference>
<evidence type="ECO:0000256" key="1">
    <source>
        <dbReference type="SAM" id="Phobius"/>
    </source>
</evidence>